<evidence type="ECO:0000256" key="2">
    <source>
        <dbReference type="ARBA" id="ARBA00005179"/>
    </source>
</evidence>
<comment type="similarity">
    <text evidence="3">Belongs to the wax synthase family.</text>
</comment>
<organism evidence="10 11">
    <name type="scientific">Gymnopilus dilepis</name>
    <dbReference type="NCBI Taxonomy" id="231916"/>
    <lineage>
        <taxon>Eukaryota</taxon>
        <taxon>Fungi</taxon>
        <taxon>Dikarya</taxon>
        <taxon>Basidiomycota</taxon>
        <taxon>Agaricomycotina</taxon>
        <taxon>Agaricomycetes</taxon>
        <taxon>Agaricomycetidae</taxon>
        <taxon>Agaricales</taxon>
        <taxon>Agaricineae</taxon>
        <taxon>Hymenogastraceae</taxon>
        <taxon>Gymnopilus</taxon>
    </lineage>
</organism>
<dbReference type="InParanoid" id="A0A409Y7T5"/>
<comment type="caution">
    <text evidence="10">The sequence shown here is derived from an EMBL/GenBank/DDBJ whole genome shotgun (WGS) entry which is preliminary data.</text>
</comment>
<feature type="domain" description="Wax synthase" evidence="9">
    <location>
        <begin position="227"/>
        <end position="313"/>
    </location>
</feature>
<feature type="transmembrane region" description="Helical" evidence="8">
    <location>
        <begin position="31"/>
        <end position="50"/>
    </location>
</feature>
<dbReference type="InterPro" id="IPR044851">
    <property type="entry name" value="Wax_synthase"/>
</dbReference>
<comment type="subcellular location">
    <subcellularLocation>
        <location evidence="1">Membrane</location>
        <topology evidence="1">Multi-pass membrane protein</topology>
    </subcellularLocation>
</comment>
<dbReference type="Pfam" id="PF13813">
    <property type="entry name" value="MBOAT_2"/>
    <property type="match status" value="1"/>
</dbReference>
<evidence type="ECO:0000256" key="1">
    <source>
        <dbReference type="ARBA" id="ARBA00004141"/>
    </source>
</evidence>
<dbReference type="EMBL" id="NHYE01001083">
    <property type="protein sequence ID" value="PPQ99028.1"/>
    <property type="molecule type" value="Genomic_DNA"/>
</dbReference>
<keyword evidence="11" id="KW-1185">Reference proteome</keyword>
<dbReference type="AlphaFoldDB" id="A0A409Y7T5"/>
<feature type="transmembrane region" description="Helical" evidence="8">
    <location>
        <begin position="337"/>
        <end position="359"/>
    </location>
</feature>
<keyword evidence="6 8" id="KW-1133">Transmembrane helix</keyword>
<evidence type="ECO:0000313" key="11">
    <source>
        <dbReference type="Proteomes" id="UP000284706"/>
    </source>
</evidence>
<keyword evidence="7 8" id="KW-0472">Membrane</keyword>
<dbReference type="PANTHER" id="PTHR31595:SF57">
    <property type="entry name" value="OS04G0481900 PROTEIN"/>
    <property type="match status" value="1"/>
</dbReference>
<protein>
    <recommendedName>
        <fullName evidence="9">Wax synthase domain-containing protein</fullName>
    </recommendedName>
</protein>
<dbReference type="GO" id="GO:0008374">
    <property type="term" value="F:O-acyltransferase activity"/>
    <property type="evidence" value="ECO:0007669"/>
    <property type="project" value="InterPro"/>
</dbReference>
<reference evidence="10 11" key="1">
    <citation type="journal article" date="2018" name="Evol. Lett.">
        <title>Horizontal gene cluster transfer increased hallucinogenic mushroom diversity.</title>
        <authorList>
            <person name="Reynolds H.T."/>
            <person name="Vijayakumar V."/>
            <person name="Gluck-Thaler E."/>
            <person name="Korotkin H.B."/>
            <person name="Matheny P.B."/>
            <person name="Slot J.C."/>
        </authorList>
    </citation>
    <scope>NUCLEOTIDE SEQUENCE [LARGE SCALE GENOMIC DNA]</scope>
    <source>
        <strain evidence="10 11">SRW20</strain>
    </source>
</reference>
<evidence type="ECO:0000256" key="6">
    <source>
        <dbReference type="ARBA" id="ARBA00022989"/>
    </source>
</evidence>
<feature type="transmembrane region" description="Helical" evidence="8">
    <location>
        <begin position="144"/>
        <end position="162"/>
    </location>
</feature>
<evidence type="ECO:0000256" key="3">
    <source>
        <dbReference type="ARBA" id="ARBA00007282"/>
    </source>
</evidence>
<dbReference type="InterPro" id="IPR032805">
    <property type="entry name" value="Wax_synthase_dom"/>
</dbReference>
<accession>A0A409Y7T5</accession>
<name>A0A409Y7T5_9AGAR</name>
<sequence>MREKKGLPSGLIQLALSGLLCTGLVCRSPRIRSLFFLPICLLYVYGLLFVTSKSREADFVFKLNITEFIFRASDFLLLCDVQRDLRHNSQEKAIGDSPLKERWWWALRLLASPRGIGWNFEPTSHLPSRPSRKDMPSKQSRRRYILNQVFWIAVYLAIWRLASHWNRTNPRFPRNIMPTTSESVVFPWWWRATVWATIVDSYAFMTLTHSAMSVVAVSLCISDPQDWPPIFASPLEAYSVRRYWGRMWHQLFRRFLVSHSNYIVHRLCLPPNSKIRTYSKLFLAFLISGLIHCAGDYGYLEKFSSGAILYFLLHACAITIEDGVIGLAKRAGLRNHLGWKLVGYFWVVLWFSIVLPNWMDSRLHRMSSD</sequence>
<dbReference type="PANTHER" id="PTHR31595">
    <property type="entry name" value="LONG-CHAIN-ALCOHOL O-FATTY-ACYLTRANSFERASE 3-RELATED"/>
    <property type="match status" value="1"/>
</dbReference>
<gene>
    <name evidence="10" type="ORF">CVT26_014405</name>
</gene>
<evidence type="ECO:0000313" key="10">
    <source>
        <dbReference type="EMBL" id="PPQ99028.1"/>
    </source>
</evidence>
<feature type="transmembrane region" description="Helical" evidence="8">
    <location>
        <begin position="281"/>
        <end position="300"/>
    </location>
</feature>
<evidence type="ECO:0000256" key="5">
    <source>
        <dbReference type="ARBA" id="ARBA00022692"/>
    </source>
</evidence>
<evidence type="ECO:0000256" key="7">
    <source>
        <dbReference type="ARBA" id="ARBA00023136"/>
    </source>
</evidence>
<comment type="pathway">
    <text evidence="2">Secondary metabolite biosynthesis.</text>
</comment>
<keyword evidence="4" id="KW-0808">Transferase</keyword>
<dbReference type="Proteomes" id="UP000284706">
    <property type="component" value="Unassembled WGS sequence"/>
</dbReference>
<dbReference type="OrthoDB" id="1077582at2759"/>
<proteinExistence type="inferred from homology"/>
<keyword evidence="5 8" id="KW-0812">Transmembrane</keyword>
<dbReference type="GO" id="GO:0016020">
    <property type="term" value="C:membrane"/>
    <property type="evidence" value="ECO:0007669"/>
    <property type="project" value="UniProtKB-SubCell"/>
</dbReference>
<dbReference type="STRING" id="231916.A0A409Y7T5"/>
<dbReference type="GO" id="GO:0006629">
    <property type="term" value="P:lipid metabolic process"/>
    <property type="evidence" value="ECO:0007669"/>
    <property type="project" value="InterPro"/>
</dbReference>
<feature type="transmembrane region" description="Helical" evidence="8">
    <location>
        <begin position="306"/>
        <end position="325"/>
    </location>
</feature>
<evidence type="ECO:0000256" key="8">
    <source>
        <dbReference type="SAM" id="Phobius"/>
    </source>
</evidence>
<evidence type="ECO:0000259" key="9">
    <source>
        <dbReference type="Pfam" id="PF13813"/>
    </source>
</evidence>
<evidence type="ECO:0000256" key="4">
    <source>
        <dbReference type="ARBA" id="ARBA00022679"/>
    </source>
</evidence>